<name>A0A1N7L3S7_9FLAO</name>
<dbReference type="Proteomes" id="UP000186744">
    <property type="component" value="Unassembled WGS sequence"/>
</dbReference>
<dbReference type="STRING" id="373668.SAMN05421786_101986"/>
<sequence length="62" mass="7302">MIKNLKINNNNNRKHKHYIFRVYNSIGASFSPFFFIKNPLALAKILNNSYLSRGNKMNYSHV</sequence>
<dbReference type="EMBL" id="FTOL01000001">
    <property type="protein sequence ID" value="SIS68454.1"/>
    <property type="molecule type" value="Genomic_DNA"/>
</dbReference>
<accession>A0A1N7L3S7</accession>
<keyword evidence="2" id="KW-1185">Reference proteome</keyword>
<reference evidence="2" key="1">
    <citation type="submission" date="2017-01" db="EMBL/GenBank/DDBJ databases">
        <authorList>
            <person name="Varghese N."/>
            <person name="Submissions S."/>
        </authorList>
    </citation>
    <scope>NUCLEOTIDE SEQUENCE [LARGE SCALE GENOMIC DNA]</scope>
    <source>
        <strain evidence="2">DSM 18017</strain>
    </source>
</reference>
<proteinExistence type="predicted"/>
<gene>
    <name evidence="1" type="ORF">SAMN05421786_101986</name>
</gene>
<protein>
    <submittedName>
        <fullName evidence="1">Uncharacterized protein</fullName>
    </submittedName>
</protein>
<organism evidence="1 2">
    <name type="scientific">Chryseobacterium ureilyticum</name>
    <dbReference type="NCBI Taxonomy" id="373668"/>
    <lineage>
        <taxon>Bacteria</taxon>
        <taxon>Pseudomonadati</taxon>
        <taxon>Bacteroidota</taxon>
        <taxon>Flavobacteriia</taxon>
        <taxon>Flavobacteriales</taxon>
        <taxon>Weeksellaceae</taxon>
        <taxon>Chryseobacterium group</taxon>
        <taxon>Chryseobacterium</taxon>
    </lineage>
</organism>
<dbReference type="AlphaFoldDB" id="A0A1N7L3S7"/>
<evidence type="ECO:0000313" key="2">
    <source>
        <dbReference type="Proteomes" id="UP000186744"/>
    </source>
</evidence>
<evidence type="ECO:0000313" key="1">
    <source>
        <dbReference type="EMBL" id="SIS68454.1"/>
    </source>
</evidence>